<dbReference type="EnsemblMetazoa" id="AFAF017505-RA">
    <property type="protein sequence ID" value="AFAF017505-PA"/>
    <property type="gene ID" value="AFAF017505"/>
</dbReference>
<keyword evidence="2" id="KW-0732">Signal</keyword>
<feature type="region of interest" description="Disordered" evidence="1">
    <location>
        <begin position="74"/>
        <end position="103"/>
    </location>
</feature>
<feature type="signal peptide" evidence="2">
    <location>
        <begin position="1"/>
        <end position="18"/>
    </location>
</feature>
<reference evidence="4" key="1">
    <citation type="submission" date="2014-01" db="EMBL/GenBank/DDBJ databases">
        <title>The Genome Sequence of Anopheles farauti FAR1 (V2).</title>
        <authorList>
            <consortium name="The Broad Institute Genomics Platform"/>
            <person name="Neafsey D.E."/>
            <person name="Besansky N."/>
            <person name="Howell P."/>
            <person name="Walton C."/>
            <person name="Young S.K."/>
            <person name="Zeng Q."/>
            <person name="Gargeya S."/>
            <person name="Fitzgerald M."/>
            <person name="Haas B."/>
            <person name="Abouelleil A."/>
            <person name="Allen A.W."/>
            <person name="Alvarado L."/>
            <person name="Arachchi H.M."/>
            <person name="Berlin A.M."/>
            <person name="Chapman S.B."/>
            <person name="Gainer-Dewar J."/>
            <person name="Goldberg J."/>
            <person name="Griggs A."/>
            <person name="Gujja S."/>
            <person name="Hansen M."/>
            <person name="Howarth C."/>
            <person name="Imamovic A."/>
            <person name="Ireland A."/>
            <person name="Larimer J."/>
            <person name="McCowan C."/>
            <person name="Murphy C."/>
            <person name="Pearson M."/>
            <person name="Poon T.W."/>
            <person name="Priest M."/>
            <person name="Roberts A."/>
            <person name="Saif S."/>
            <person name="Shea T."/>
            <person name="Sisk P."/>
            <person name="Sykes S."/>
            <person name="Wortman J."/>
            <person name="Nusbaum C."/>
            <person name="Birren B."/>
        </authorList>
    </citation>
    <scope>NUCLEOTIDE SEQUENCE [LARGE SCALE GENOMIC DNA]</scope>
    <source>
        <strain evidence="4">FAR1</strain>
    </source>
</reference>
<protein>
    <submittedName>
        <fullName evidence="3">Uncharacterized protein</fullName>
    </submittedName>
</protein>
<evidence type="ECO:0000313" key="4">
    <source>
        <dbReference type="Proteomes" id="UP000075886"/>
    </source>
</evidence>
<evidence type="ECO:0000256" key="1">
    <source>
        <dbReference type="SAM" id="MobiDB-lite"/>
    </source>
</evidence>
<feature type="chain" id="PRO_5008133369" evidence="2">
    <location>
        <begin position="19"/>
        <end position="122"/>
    </location>
</feature>
<sequence length="122" mass="12803">MTHHTLVLFCISFGGAAAPPSAAVGVELSAQEFFDRLLEYTDLNTRIDDQQQEQLDTSNLNILHSQYVQITPIEPAGAAGGGATDHAGELPDGTQDDAGTSAACHGEASGSCRALIFRETTV</sequence>
<evidence type="ECO:0000256" key="2">
    <source>
        <dbReference type="SAM" id="SignalP"/>
    </source>
</evidence>
<dbReference type="VEuPathDB" id="VectorBase:AFAF017505"/>
<proteinExistence type="predicted"/>
<dbReference type="EMBL" id="AXCN02001449">
    <property type="status" value="NOT_ANNOTATED_CDS"/>
    <property type="molecule type" value="Genomic_DNA"/>
</dbReference>
<organism evidence="3 4">
    <name type="scientific">Anopheles farauti</name>
    <dbReference type="NCBI Taxonomy" id="69004"/>
    <lineage>
        <taxon>Eukaryota</taxon>
        <taxon>Metazoa</taxon>
        <taxon>Ecdysozoa</taxon>
        <taxon>Arthropoda</taxon>
        <taxon>Hexapoda</taxon>
        <taxon>Insecta</taxon>
        <taxon>Pterygota</taxon>
        <taxon>Neoptera</taxon>
        <taxon>Endopterygota</taxon>
        <taxon>Diptera</taxon>
        <taxon>Nematocera</taxon>
        <taxon>Culicoidea</taxon>
        <taxon>Culicidae</taxon>
        <taxon>Anophelinae</taxon>
        <taxon>Anopheles</taxon>
    </lineage>
</organism>
<reference evidence="3" key="2">
    <citation type="submission" date="2020-05" db="UniProtKB">
        <authorList>
            <consortium name="EnsemblMetazoa"/>
        </authorList>
    </citation>
    <scope>IDENTIFICATION</scope>
    <source>
        <strain evidence="3">FAR1</strain>
    </source>
</reference>
<keyword evidence="4" id="KW-1185">Reference proteome</keyword>
<name>A0A182QV53_9DIPT</name>
<dbReference type="Proteomes" id="UP000075886">
    <property type="component" value="Unassembled WGS sequence"/>
</dbReference>
<dbReference type="AlphaFoldDB" id="A0A182QV53"/>
<evidence type="ECO:0000313" key="3">
    <source>
        <dbReference type="EnsemblMetazoa" id="AFAF017505-PA"/>
    </source>
</evidence>
<accession>A0A182QV53</accession>